<feature type="coiled-coil region" evidence="11">
    <location>
        <begin position="140"/>
        <end position="174"/>
    </location>
</feature>
<dbReference type="GO" id="GO:0046933">
    <property type="term" value="F:proton-transporting ATP synthase activity, rotational mechanism"/>
    <property type="evidence" value="ECO:0007669"/>
    <property type="project" value="UniProtKB-UniRule"/>
</dbReference>
<dbReference type="FunFam" id="1.10.287.3240:FF:000007">
    <property type="entry name" value="V-type ATP synthase subunit D"/>
    <property type="match status" value="1"/>
</dbReference>
<dbReference type="GO" id="GO:0005886">
    <property type="term" value="C:plasma membrane"/>
    <property type="evidence" value="ECO:0007669"/>
    <property type="project" value="UniProtKB-SubCell"/>
</dbReference>
<evidence type="ECO:0000256" key="5">
    <source>
        <dbReference type="ARBA" id="ARBA00022781"/>
    </source>
</evidence>
<keyword evidence="11" id="KW-0175">Coiled coil</keyword>
<dbReference type="EMBL" id="CP001857">
    <property type="protein sequence ID" value="ADB58694.1"/>
    <property type="molecule type" value="Genomic_DNA"/>
</dbReference>
<protein>
    <recommendedName>
        <fullName evidence="10">A-type ATP synthase subunit D</fullName>
    </recommendedName>
</protein>
<evidence type="ECO:0000256" key="2">
    <source>
        <dbReference type="ARBA" id="ARBA00005850"/>
    </source>
</evidence>
<proteinExistence type="inferred from homology"/>
<evidence type="ECO:0000256" key="4">
    <source>
        <dbReference type="ARBA" id="ARBA00022475"/>
    </source>
</evidence>
<reference evidence="12 13" key="1">
    <citation type="journal article" date="2010" name="Stand. Genomic Sci.">
        <title>Complete genome sequence of Archaeoglobus profundus type strain (AV18).</title>
        <authorList>
            <person name="von Jan M."/>
            <person name="Lapidus A."/>
            <person name="Del Rio T.G."/>
            <person name="Copeland A."/>
            <person name="Tice H."/>
            <person name="Cheng J.F."/>
            <person name="Lucas S."/>
            <person name="Chen F."/>
            <person name="Nolan M."/>
            <person name="Goodwin L."/>
            <person name="Han C."/>
            <person name="Pitluck S."/>
            <person name="Liolios K."/>
            <person name="Ivanova N."/>
            <person name="Mavromatis K."/>
            <person name="Ovchinnikova G."/>
            <person name="Chertkov O."/>
            <person name="Pati A."/>
            <person name="Chen A."/>
            <person name="Palaniappan K."/>
            <person name="Land M."/>
            <person name="Hauser L."/>
            <person name="Chang Y.J."/>
            <person name="Jeffries C.D."/>
            <person name="Saunders E."/>
            <person name="Brettin T."/>
            <person name="Detter J.C."/>
            <person name="Chain P."/>
            <person name="Eichinger K."/>
            <person name="Huber H."/>
            <person name="Spring S."/>
            <person name="Rohde M."/>
            <person name="Goker M."/>
            <person name="Wirth R."/>
            <person name="Woyke T."/>
            <person name="Bristow J."/>
            <person name="Eisen J.A."/>
            <person name="Markowitz V."/>
            <person name="Hugenholtz P."/>
            <person name="Kyrpides N.C."/>
            <person name="Klenk H.P."/>
        </authorList>
    </citation>
    <scope>NUCLEOTIDE SEQUENCE [LARGE SCALE GENOMIC DNA]</scope>
    <source>
        <strain evidence="13">DSM 5631 / JCM 9629 / NBRC 100127 / Av18</strain>
    </source>
</reference>
<dbReference type="NCBIfam" id="NF001542">
    <property type="entry name" value="PRK00373.1-1"/>
    <property type="match status" value="1"/>
</dbReference>
<evidence type="ECO:0000313" key="13">
    <source>
        <dbReference type="Proteomes" id="UP000001901"/>
    </source>
</evidence>
<evidence type="ECO:0000256" key="9">
    <source>
        <dbReference type="ARBA" id="ARBA00059506"/>
    </source>
</evidence>
<dbReference type="STRING" id="572546.Arcpr_1648"/>
<sequence>MAIVKVQPTRMELIKLKRRIKMAKRGHDLLKKKRDGLIMEFRELLEEAKKVIGGMAEKYEKAQQKLALAIAVDGIVAVKSIALSRQCEPQFVMMKKNIMGVVVPVIKREEKIIKCAIEREYGIIGTTARIDEAVQAYEELVDAILEVAEVETTVRRLIEEIEKTKRRVNALEYRVIPTMEEAAKFISFKLEEQDRESIIRLKKLKSKKAKAKS</sequence>
<evidence type="ECO:0000256" key="8">
    <source>
        <dbReference type="ARBA" id="ARBA00023310"/>
    </source>
</evidence>
<evidence type="ECO:0000256" key="11">
    <source>
        <dbReference type="SAM" id="Coils"/>
    </source>
</evidence>
<dbReference type="KEGG" id="apo:Arcpr_1648"/>
<gene>
    <name evidence="10" type="primary">atpD</name>
    <name evidence="12" type="ordered locus">Arcpr_1648</name>
</gene>
<dbReference type="eggNOG" id="arCOG04101">
    <property type="taxonomic scope" value="Archaea"/>
</dbReference>
<dbReference type="HOGENOM" id="CLU_069688_2_1_2"/>
<evidence type="ECO:0000256" key="10">
    <source>
        <dbReference type="HAMAP-Rule" id="MF_00271"/>
    </source>
</evidence>
<keyword evidence="7 10" id="KW-0472">Membrane</keyword>
<dbReference type="AlphaFoldDB" id="D2RF00"/>
<dbReference type="HAMAP" id="MF_00271">
    <property type="entry name" value="ATP_synth_D_arch"/>
    <property type="match status" value="1"/>
</dbReference>
<dbReference type="PaxDb" id="572546-Arcpr_1648"/>
<comment type="function">
    <text evidence="9 10">Component of the A-type ATP synthase that produces ATP from ADP in the presence of a proton gradient across the membrane.</text>
</comment>
<dbReference type="GO" id="GO:0005524">
    <property type="term" value="F:ATP binding"/>
    <property type="evidence" value="ECO:0007669"/>
    <property type="project" value="UniProtKB-UniRule"/>
</dbReference>
<keyword evidence="3 10" id="KW-0813">Transport</keyword>
<dbReference type="Proteomes" id="UP000001901">
    <property type="component" value="Chromosome"/>
</dbReference>
<evidence type="ECO:0000256" key="6">
    <source>
        <dbReference type="ARBA" id="ARBA00023065"/>
    </source>
</evidence>
<dbReference type="GeneID" id="8740341"/>
<name>D2RF00_ARCPA</name>
<keyword evidence="4 10" id="KW-1003">Cell membrane</keyword>
<dbReference type="Pfam" id="PF01813">
    <property type="entry name" value="ATP-synt_D"/>
    <property type="match status" value="1"/>
</dbReference>
<evidence type="ECO:0000256" key="1">
    <source>
        <dbReference type="ARBA" id="ARBA00004202"/>
    </source>
</evidence>
<accession>D2RF00</accession>
<dbReference type="GO" id="GO:0046961">
    <property type="term" value="F:proton-transporting ATPase activity, rotational mechanism"/>
    <property type="evidence" value="ECO:0007669"/>
    <property type="project" value="InterPro"/>
</dbReference>
<keyword evidence="6 10" id="KW-0406">Ion transport</keyword>
<dbReference type="Gene3D" id="1.10.287.3240">
    <property type="match status" value="1"/>
</dbReference>
<evidence type="ECO:0000256" key="3">
    <source>
        <dbReference type="ARBA" id="ARBA00022448"/>
    </source>
</evidence>
<dbReference type="GO" id="GO:0042777">
    <property type="term" value="P:proton motive force-driven plasma membrane ATP synthesis"/>
    <property type="evidence" value="ECO:0007669"/>
    <property type="project" value="UniProtKB-UniRule"/>
</dbReference>
<dbReference type="InterPro" id="IPR002699">
    <property type="entry name" value="V_ATPase_D"/>
</dbReference>
<organism evidence="12 13">
    <name type="scientific">Archaeoglobus profundus (strain DSM 5631 / JCM 9629 / NBRC 100127 / Av18)</name>
    <dbReference type="NCBI Taxonomy" id="572546"/>
    <lineage>
        <taxon>Archaea</taxon>
        <taxon>Methanobacteriati</taxon>
        <taxon>Methanobacteriota</taxon>
        <taxon>Archaeoglobi</taxon>
        <taxon>Archaeoglobales</taxon>
        <taxon>Archaeoglobaceae</taxon>
        <taxon>Archaeoglobus</taxon>
    </lineage>
</organism>
<keyword evidence="13" id="KW-1185">Reference proteome</keyword>
<evidence type="ECO:0000256" key="7">
    <source>
        <dbReference type="ARBA" id="ARBA00023136"/>
    </source>
</evidence>
<comment type="similarity">
    <text evidence="2 10">Belongs to the V-ATPase D subunit family.</text>
</comment>
<keyword evidence="8 10" id="KW-0066">ATP synthesis</keyword>
<dbReference type="RefSeq" id="WP_012941029.1">
    <property type="nucleotide sequence ID" value="NC_013741.1"/>
</dbReference>
<evidence type="ECO:0000313" key="12">
    <source>
        <dbReference type="EMBL" id="ADB58694.1"/>
    </source>
</evidence>
<comment type="subunit">
    <text evidence="10">Has multiple subunits with at least A(3), B(3), C, D, E, F, H, I and proteolipid K(x).</text>
</comment>
<keyword evidence="5 10" id="KW-0375">Hydrogen ion transport</keyword>
<dbReference type="PANTHER" id="PTHR11671">
    <property type="entry name" value="V-TYPE ATP SYNTHASE SUBUNIT D"/>
    <property type="match status" value="1"/>
</dbReference>
<dbReference type="NCBIfam" id="TIGR00309">
    <property type="entry name" value="V_ATPase_subD"/>
    <property type="match status" value="1"/>
</dbReference>
<comment type="subcellular location">
    <subcellularLocation>
        <location evidence="1 10">Cell membrane</location>
        <topology evidence="1 10">Peripheral membrane protein</topology>
    </subcellularLocation>
</comment>